<sequence length="86" mass="10165">MSENNNDLNNLERRTSGTMLYISLLEIFTKFRMFEQPKKVVEVLCGTLEIFIKKVIEQSPETNQNETKKLFLTGLKELSFRLEENY</sequence>
<organism evidence="1">
    <name type="scientific">marine sediment metagenome</name>
    <dbReference type="NCBI Taxonomy" id="412755"/>
    <lineage>
        <taxon>unclassified sequences</taxon>
        <taxon>metagenomes</taxon>
        <taxon>ecological metagenomes</taxon>
    </lineage>
</organism>
<dbReference type="AlphaFoldDB" id="A0A0F9Q2C1"/>
<proteinExistence type="predicted"/>
<gene>
    <name evidence="1" type="ORF">LCGC14_1067750</name>
</gene>
<protein>
    <submittedName>
        <fullName evidence="1">Uncharacterized protein</fullName>
    </submittedName>
</protein>
<evidence type="ECO:0000313" key="1">
    <source>
        <dbReference type="EMBL" id="KKN07381.1"/>
    </source>
</evidence>
<dbReference type="EMBL" id="LAZR01004577">
    <property type="protein sequence ID" value="KKN07381.1"/>
    <property type="molecule type" value="Genomic_DNA"/>
</dbReference>
<reference evidence="1" key="1">
    <citation type="journal article" date="2015" name="Nature">
        <title>Complex archaea that bridge the gap between prokaryotes and eukaryotes.</title>
        <authorList>
            <person name="Spang A."/>
            <person name="Saw J.H."/>
            <person name="Jorgensen S.L."/>
            <person name="Zaremba-Niedzwiedzka K."/>
            <person name="Martijn J."/>
            <person name="Lind A.E."/>
            <person name="van Eijk R."/>
            <person name="Schleper C."/>
            <person name="Guy L."/>
            <person name="Ettema T.J."/>
        </authorList>
    </citation>
    <scope>NUCLEOTIDE SEQUENCE</scope>
</reference>
<accession>A0A0F9Q2C1</accession>
<name>A0A0F9Q2C1_9ZZZZ</name>
<comment type="caution">
    <text evidence="1">The sequence shown here is derived from an EMBL/GenBank/DDBJ whole genome shotgun (WGS) entry which is preliminary data.</text>
</comment>